<dbReference type="EMBL" id="OZ034829">
    <property type="protein sequence ID" value="CAL1685476.1"/>
    <property type="molecule type" value="Genomic_DNA"/>
</dbReference>
<name>A0AAV2NYA5_9HYME</name>
<protein>
    <submittedName>
        <fullName evidence="2">Uncharacterized protein</fullName>
    </submittedName>
</protein>
<keyword evidence="3" id="KW-1185">Reference proteome</keyword>
<sequence>MLHKLLLITTLTCMTKCDSSVSYSMENLYAILGQTTEYFKNFTNGKILILIT</sequence>
<accession>A0AAV2NYA5</accession>
<dbReference type="AlphaFoldDB" id="A0AAV2NYA5"/>
<reference evidence="2" key="1">
    <citation type="submission" date="2024-04" db="EMBL/GenBank/DDBJ databases">
        <authorList>
            <consortium name="Molecular Ecology Group"/>
        </authorList>
    </citation>
    <scope>NUCLEOTIDE SEQUENCE</scope>
</reference>
<gene>
    <name evidence="2" type="ORF">LPLAT_LOCUS10956</name>
</gene>
<feature type="signal peptide" evidence="1">
    <location>
        <begin position="1"/>
        <end position="17"/>
    </location>
</feature>
<dbReference type="Proteomes" id="UP001497644">
    <property type="component" value="Chromosome 6"/>
</dbReference>
<proteinExistence type="predicted"/>
<evidence type="ECO:0000313" key="3">
    <source>
        <dbReference type="Proteomes" id="UP001497644"/>
    </source>
</evidence>
<evidence type="ECO:0000313" key="2">
    <source>
        <dbReference type="EMBL" id="CAL1685476.1"/>
    </source>
</evidence>
<organism evidence="2 3">
    <name type="scientific">Lasius platythorax</name>
    <dbReference type="NCBI Taxonomy" id="488582"/>
    <lineage>
        <taxon>Eukaryota</taxon>
        <taxon>Metazoa</taxon>
        <taxon>Ecdysozoa</taxon>
        <taxon>Arthropoda</taxon>
        <taxon>Hexapoda</taxon>
        <taxon>Insecta</taxon>
        <taxon>Pterygota</taxon>
        <taxon>Neoptera</taxon>
        <taxon>Endopterygota</taxon>
        <taxon>Hymenoptera</taxon>
        <taxon>Apocrita</taxon>
        <taxon>Aculeata</taxon>
        <taxon>Formicoidea</taxon>
        <taxon>Formicidae</taxon>
        <taxon>Formicinae</taxon>
        <taxon>Lasius</taxon>
        <taxon>Lasius</taxon>
    </lineage>
</organism>
<keyword evidence="1" id="KW-0732">Signal</keyword>
<evidence type="ECO:0000256" key="1">
    <source>
        <dbReference type="SAM" id="SignalP"/>
    </source>
</evidence>
<feature type="chain" id="PRO_5043853221" evidence="1">
    <location>
        <begin position="18"/>
        <end position="52"/>
    </location>
</feature>